<reference evidence="2" key="1">
    <citation type="submission" date="2022-11" db="UniProtKB">
        <authorList>
            <consortium name="WormBaseParasite"/>
        </authorList>
    </citation>
    <scope>IDENTIFICATION</scope>
</reference>
<dbReference type="WBParaSite" id="JU765_v2.g1826.t1">
    <property type="protein sequence ID" value="JU765_v2.g1826.t1"/>
    <property type="gene ID" value="JU765_v2.g1826"/>
</dbReference>
<evidence type="ECO:0000313" key="2">
    <source>
        <dbReference type="WBParaSite" id="JU765_v2.g1826.t1"/>
    </source>
</evidence>
<sequence length="152" mass="18156">MCAQFTSRKPVAQYILLERVACFFKFFAVLMMKWTYKEENTFDKRRAEGEKIRRKYPDRIPVIVERAPNSNLRDLDKKKYLVPSDLTIGQFYFLIRKRIQLSPQESLFFFVNNIIPQTMTTMGQLYQDHHEEDLFLYIAYSEESVYGSPSLQ</sequence>
<protein>
    <submittedName>
        <fullName evidence="2">Uncharacterized protein</fullName>
    </submittedName>
</protein>
<evidence type="ECO:0000313" key="1">
    <source>
        <dbReference type="Proteomes" id="UP000887576"/>
    </source>
</evidence>
<organism evidence="1 2">
    <name type="scientific">Panagrolaimus sp. JU765</name>
    <dbReference type="NCBI Taxonomy" id="591449"/>
    <lineage>
        <taxon>Eukaryota</taxon>
        <taxon>Metazoa</taxon>
        <taxon>Ecdysozoa</taxon>
        <taxon>Nematoda</taxon>
        <taxon>Chromadorea</taxon>
        <taxon>Rhabditida</taxon>
        <taxon>Tylenchina</taxon>
        <taxon>Panagrolaimomorpha</taxon>
        <taxon>Panagrolaimoidea</taxon>
        <taxon>Panagrolaimidae</taxon>
        <taxon>Panagrolaimus</taxon>
    </lineage>
</organism>
<name>A0AC34QPS0_9BILA</name>
<proteinExistence type="predicted"/>
<dbReference type="Proteomes" id="UP000887576">
    <property type="component" value="Unplaced"/>
</dbReference>
<accession>A0AC34QPS0</accession>